<dbReference type="Pfam" id="PF11913">
    <property type="entry name" value="DUF3431"/>
    <property type="match status" value="1"/>
</dbReference>
<gene>
    <name evidence="2" type="ORF">BCR33DRAFT_711006</name>
</gene>
<dbReference type="PANTHER" id="PTHR37490">
    <property type="entry name" value="EXPRESSED PROTEIN"/>
    <property type="match status" value="1"/>
</dbReference>
<reference evidence="2 3" key="1">
    <citation type="submission" date="2016-07" db="EMBL/GenBank/DDBJ databases">
        <title>Pervasive Adenine N6-methylation of Active Genes in Fungi.</title>
        <authorList>
            <consortium name="DOE Joint Genome Institute"/>
            <person name="Mondo S.J."/>
            <person name="Dannebaum R.O."/>
            <person name="Kuo R.C."/>
            <person name="Labutti K."/>
            <person name="Haridas S."/>
            <person name="Kuo A."/>
            <person name="Salamov A."/>
            <person name="Ahrendt S.R."/>
            <person name="Lipzen A."/>
            <person name="Sullivan W."/>
            <person name="Andreopoulos W.B."/>
            <person name="Clum A."/>
            <person name="Lindquist E."/>
            <person name="Daum C."/>
            <person name="Ramamoorthy G.K."/>
            <person name="Gryganskyi A."/>
            <person name="Culley D."/>
            <person name="Magnuson J.K."/>
            <person name="James T.Y."/>
            <person name="O'Malley M.A."/>
            <person name="Stajich J.E."/>
            <person name="Spatafora J.W."/>
            <person name="Visel A."/>
            <person name="Grigoriev I.V."/>
        </authorList>
    </citation>
    <scope>NUCLEOTIDE SEQUENCE [LARGE SCALE GENOMIC DNA]</scope>
    <source>
        <strain evidence="2 3">JEL800</strain>
    </source>
</reference>
<evidence type="ECO:0000256" key="1">
    <source>
        <dbReference type="SAM" id="Phobius"/>
    </source>
</evidence>
<keyword evidence="1" id="KW-1133">Transmembrane helix</keyword>
<dbReference type="EMBL" id="MCGO01000001">
    <property type="protein sequence ID" value="ORY53619.1"/>
    <property type="molecule type" value="Genomic_DNA"/>
</dbReference>
<accession>A0A1Y2D2V1</accession>
<dbReference type="InterPro" id="IPR021838">
    <property type="entry name" value="DUF3431"/>
</dbReference>
<dbReference type="OrthoDB" id="2159911at2759"/>
<sequence length="185" mass="21787">MKLLQAKLQQIGVPFLKARYACITIILLLLLLHSQWYNKPVKQIVSSADTKTFDIVISHYEENIHNLTTSIDKIRRHSQFKDPYRVILLPNVGREGHTYLHHIETYFNDLADHTLFMQAEPSYWHKFNAESQLRDKDGYFPLLKYLFSMVAFEFPHVPVKSVMASYNGQFTVSRKRIQQSPKKLY</sequence>
<evidence type="ECO:0000313" key="3">
    <source>
        <dbReference type="Proteomes" id="UP000193642"/>
    </source>
</evidence>
<name>A0A1Y2D2V1_9FUNG</name>
<organism evidence="2 3">
    <name type="scientific">Rhizoclosmatium globosum</name>
    <dbReference type="NCBI Taxonomy" id="329046"/>
    <lineage>
        <taxon>Eukaryota</taxon>
        <taxon>Fungi</taxon>
        <taxon>Fungi incertae sedis</taxon>
        <taxon>Chytridiomycota</taxon>
        <taxon>Chytridiomycota incertae sedis</taxon>
        <taxon>Chytridiomycetes</taxon>
        <taxon>Chytridiales</taxon>
        <taxon>Chytriomycetaceae</taxon>
        <taxon>Rhizoclosmatium</taxon>
    </lineage>
</organism>
<comment type="caution">
    <text evidence="2">The sequence shown here is derived from an EMBL/GenBank/DDBJ whole genome shotgun (WGS) entry which is preliminary data.</text>
</comment>
<feature type="non-terminal residue" evidence="2">
    <location>
        <position position="185"/>
    </location>
</feature>
<feature type="transmembrane region" description="Helical" evidence="1">
    <location>
        <begin position="20"/>
        <end position="37"/>
    </location>
</feature>
<proteinExistence type="predicted"/>
<keyword evidence="1" id="KW-0812">Transmembrane</keyword>
<protein>
    <submittedName>
        <fullName evidence="2">Uncharacterized protein</fullName>
    </submittedName>
</protein>
<dbReference type="Proteomes" id="UP000193642">
    <property type="component" value="Unassembled WGS sequence"/>
</dbReference>
<dbReference type="AlphaFoldDB" id="A0A1Y2D2V1"/>
<evidence type="ECO:0000313" key="2">
    <source>
        <dbReference type="EMBL" id="ORY53619.1"/>
    </source>
</evidence>
<keyword evidence="1" id="KW-0472">Membrane</keyword>
<keyword evidence="3" id="KW-1185">Reference proteome</keyword>
<dbReference type="PANTHER" id="PTHR37490:SF1">
    <property type="entry name" value="GLYCOSYLTRANSFERASE 2-LIKE DOMAIN-CONTAINING PROTEIN"/>
    <property type="match status" value="1"/>
</dbReference>